<feature type="transmembrane region" description="Helical" evidence="7">
    <location>
        <begin position="93"/>
        <end position="118"/>
    </location>
</feature>
<accession>A0A4V5NXC0</accession>
<keyword evidence="9" id="KW-1185">Reference proteome</keyword>
<dbReference type="PANTHER" id="PTHR42865:SF7">
    <property type="entry name" value="PROTON_GLUTAMATE-ASPARTATE SYMPORTER"/>
    <property type="match status" value="1"/>
</dbReference>
<evidence type="ECO:0000313" key="9">
    <source>
        <dbReference type="Proteomes" id="UP000307999"/>
    </source>
</evidence>
<evidence type="ECO:0000256" key="7">
    <source>
        <dbReference type="SAM" id="Phobius"/>
    </source>
</evidence>
<dbReference type="GO" id="GO:0005886">
    <property type="term" value="C:plasma membrane"/>
    <property type="evidence" value="ECO:0007669"/>
    <property type="project" value="UniProtKB-SubCell"/>
</dbReference>
<dbReference type="GO" id="GO:0015293">
    <property type="term" value="F:symporter activity"/>
    <property type="evidence" value="ECO:0007669"/>
    <property type="project" value="UniProtKB-KW"/>
</dbReference>
<dbReference type="SUPFAM" id="SSF118215">
    <property type="entry name" value="Proton glutamate symport protein"/>
    <property type="match status" value="1"/>
</dbReference>
<organism evidence="8 9">
    <name type="scientific">Thalassotalea mangrovi</name>
    <dbReference type="NCBI Taxonomy" id="2572245"/>
    <lineage>
        <taxon>Bacteria</taxon>
        <taxon>Pseudomonadati</taxon>
        <taxon>Pseudomonadota</taxon>
        <taxon>Gammaproteobacteria</taxon>
        <taxon>Alteromonadales</taxon>
        <taxon>Colwelliaceae</taxon>
        <taxon>Thalassotalea</taxon>
    </lineage>
</organism>
<comment type="subcellular location">
    <subcellularLocation>
        <location evidence="1">Cell membrane</location>
        <topology evidence="1">Multi-pass membrane protein</topology>
    </subcellularLocation>
</comment>
<dbReference type="RefSeq" id="WP_136734046.1">
    <property type="nucleotide sequence ID" value="NZ_SWDB01000001.1"/>
</dbReference>
<dbReference type="PANTHER" id="PTHR42865">
    <property type="entry name" value="PROTON/GLUTAMATE-ASPARTATE SYMPORTER"/>
    <property type="match status" value="1"/>
</dbReference>
<evidence type="ECO:0000256" key="4">
    <source>
        <dbReference type="ARBA" id="ARBA00022692"/>
    </source>
</evidence>
<feature type="transmembrane region" description="Helical" evidence="7">
    <location>
        <begin position="234"/>
        <end position="263"/>
    </location>
</feature>
<dbReference type="Pfam" id="PF00375">
    <property type="entry name" value="SDF"/>
    <property type="match status" value="1"/>
</dbReference>
<dbReference type="Gene3D" id="1.10.3860.10">
    <property type="entry name" value="Sodium:dicarboxylate symporter"/>
    <property type="match status" value="1"/>
</dbReference>
<keyword evidence="2" id="KW-0813">Transport</keyword>
<comment type="caution">
    <text evidence="8">The sequence shown here is derived from an EMBL/GenBank/DDBJ whole genome shotgun (WGS) entry which is preliminary data.</text>
</comment>
<protein>
    <submittedName>
        <fullName evidence="8">Dicarboxylate/amino acid:cation symporter</fullName>
    </submittedName>
</protein>
<dbReference type="InterPro" id="IPR001991">
    <property type="entry name" value="Na-dicarboxylate_symporter"/>
</dbReference>
<dbReference type="EMBL" id="SWDB01000001">
    <property type="protein sequence ID" value="TKB47858.1"/>
    <property type="molecule type" value="Genomic_DNA"/>
</dbReference>
<dbReference type="PRINTS" id="PR00173">
    <property type="entry name" value="EDTRNSPORT"/>
</dbReference>
<feature type="transmembrane region" description="Helical" evidence="7">
    <location>
        <begin position="207"/>
        <end position="228"/>
    </location>
</feature>
<evidence type="ECO:0000256" key="3">
    <source>
        <dbReference type="ARBA" id="ARBA00022475"/>
    </source>
</evidence>
<dbReference type="OrthoDB" id="9766690at2"/>
<proteinExistence type="predicted"/>
<evidence type="ECO:0000313" key="8">
    <source>
        <dbReference type="EMBL" id="TKB47858.1"/>
    </source>
</evidence>
<keyword evidence="6 7" id="KW-0472">Membrane</keyword>
<evidence type="ECO:0000256" key="2">
    <source>
        <dbReference type="ARBA" id="ARBA00022448"/>
    </source>
</evidence>
<keyword evidence="5 7" id="KW-1133">Transmembrane helix</keyword>
<dbReference type="AlphaFoldDB" id="A0A4V5NXC0"/>
<sequence length="427" mass="45527">MTPATAQTSPSRLRQQLWFKVLIALFLGFAVGILLSENLALTDIETAHAIGQWLALPGTIFMMLLKFIVLPLVLSSVILGIASSNDIKAIKTLGFGIIYILFTSTLAIALAFLLAGWIQPGLAMNPQYLGSLASPEMKQLDLTENGVIGIITGIFPTNIFSHLSQNQMLQVVVTAIIFGFGLLHMDKKGAKPLLDLMESVQSLCMTIVLWLMKYTPVVVFGLIANVIITKGLGAISAVSMFFINVLAGLLCIILMYLLIVALLAKKRPLDFLRNCREVMALALATSSSSATMPVTLRVTETLHGVKPQVSRLIIPLGTTINMDATAMYQATVVLFIAQAFGIDLSSSQMITIVLLSLVASIGAPGIPSASLPILAGTLASQGLPVEGMALILGVDRLLDMGRSVVNVTGDMTAATVLNRYLGDANKS</sequence>
<name>A0A4V5NXC0_9GAMM</name>
<keyword evidence="4 7" id="KW-0812">Transmembrane</keyword>
<reference evidence="8 9" key="1">
    <citation type="submission" date="2019-04" db="EMBL/GenBank/DDBJ databases">
        <title>Thalassotalea guangxiensis sp. nov., isolated from sediment of the coastal wetland.</title>
        <authorList>
            <person name="Zheng S."/>
            <person name="Zhang D."/>
        </authorList>
    </citation>
    <scope>NUCLEOTIDE SEQUENCE [LARGE SCALE GENOMIC DNA]</scope>
    <source>
        <strain evidence="8 9">ZS-4</strain>
    </source>
</reference>
<dbReference type="GO" id="GO:0006835">
    <property type="term" value="P:dicarboxylic acid transport"/>
    <property type="evidence" value="ECO:0007669"/>
    <property type="project" value="TreeGrafter"/>
</dbReference>
<dbReference type="InterPro" id="IPR036458">
    <property type="entry name" value="Na:dicarbo_symporter_sf"/>
</dbReference>
<keyword evidence="3" id="KW-1003">Cell membrane</keyword>
<feature type="transmembrane region" description="Helical" evidence="7">
    <location>
        <begin position="55"/>
        <end position="81"/>
    </location>
</feature>
<evidence type="ECO:0000256" key="5">
    <source>
        <dbReference type="ARBA" id="ARBA00022989"/>
    </source>
</evidence>
<gene>
    <name evidence="8" type="ORF">E8M12_00165</name>
</gene>
<dbReference type="Proteomes" id="UP000307999">
    <property type="component" value="Unassembled WGS sequence"/>
</dbReference>
<feature type="transmembrane region" description="Helical" evidence="7">
    <location>
        <begin position="17"/>
        <end position="35"/>
    </location>
</feature>
<evidence type="ECO:0000256" key="1">
    <source>
        <dbReference type="ARBA" id="ARBA00004651"/>
    </source>
</evidence>
<feature type="transmembrane region" description="Helical" evidence="7">
    <location>
        <begin position="168"/>
        <end position="186"/>
    </location>
</feature>
<evidence type="ECO:0000256" key="6">
    <source>
        <dbReference type="ARBA" id="ARBA00023136"/>
    </source>
</evidence>